<reference evidence="2" key="1">
    <citation type="journal article" date="2023" name="G3 (Bethesda)">
        <title>Genome assembly and association tests identify interacting loci associated with vigor, precocity, and sex in interspecific pistachio rootstocks.</title>
        <authorList>
            <person name="Palmer W."/>
            <person name="Jacygrad E."/>
            <person name="Sagayaradj S."/>
            <person name="Cavanaugh K."/>
            <person name="Han R."/>
            <person name="Bertier L."/>
            <person name="Beede B."/>
            <person name="Kafkas S."/>
            <person name="Golino D."/>
            <person name="Preece J."/>
            <person name="Michelmore R."/>
        </authorList>
    </citation>
    <scope>NUCLEOTIDE SEQUENCE [LARGE SCALE GENOMIC DNA]</scope>
</reference>
<comment type="caution">
    <text evidence="1">The sequence shown here is derived from an EMBL/GenBank/DDBJ whole genome shotgun (WGS) entry which is preliminary data.</text>
</comment>
<sequence length="101" mass="11562">MIRLIKWKMMGQINQVNCCKTSKNQQLKPCRQNAGPTFSFEDSSQEQRRGGLKRNEKQKAGTENHWQLAGLLSKISEKQKHVLNQAGTIEDNRYAGAKMWG</sequence>
<name>A0ACC0YQG6_9ROSI</name>
<protein>
    <submittedName>
        <fullName evidence="1">Uncharacterized protein</fullName>
    </submittedName>
</protein>
<evidence type="ECO:0000313" key="2">
    <source>
        <dbReference type="Proteomes" id="UP001163603"/>
    </source>
</evidence>
<accession>A0ACC0YQG6</accession>
<evidence type="ECO:0000313" key="1">
    <source>
        <dbReference type="EMBL" id="KAJ0039819.1"/>
    </source>
</evidence>
<organism evidence="1 2">
    <name type="scientific">Pistacia integerrima</name>
    <dbReference type="NCBI Taxonomy" id="434235"/>
    <lineage>
        <taxon>Eukaryota</taxon>
        <taxon>Viridiplantae</taxon>
        <taxon>Streptophyta</taxon>
        <taxon>Embryophyta</taxon>
        <taxon>Tracheophyta</taxon>
        <taxon>Spermatophyta</taxon>
        <taxon>Magnoliopsida</taxon>
        <taxon>eudicotyledons</taxon>
        <taxon>Gunneridae</taxon>
        <taxon>Pentapetalae</taxon>
        <taxon>rosids</taxon>
        <taxon>malvids</taxon>
        <taxon>Sapindales</taxon>
        <taxon>Anacardiaceae</taxon>
        <taxon>Pistacia</taxon>
    </lineage>
</organism>
<dbReference type="Proteomes" id="UP001163603">
    <property type="component" value="Chromosome 5"/>
</dbReference>
<dbReference type="EMBL" id="CM047740">
    <property type="protein sequence ID" value="KAJ0039819.1"/>
    <property type="molecule type" value="Genomic_DNA"/>
</dbReference>
<proteinExistence type="predicted"/>
<keyword evidence="2" id="KW-1185">Reference proteome</keyword>
<gene>
    <name evidence="1" type="ORF">Pint_27005</name>
</gene>